<gene>
    <name evidence="2" type="ORF">GKJPGBOP_02765</name>
</gene>
<evidence type="ECO:0000313" key="3">
    <source>
        <dbReference type="Proteomes" id="UP000286746"/>
    </source>
</evidence>
<dbReference type="Pfam" id="PF01590">
    <property type="entry name" value="GAF"/>
    <property type="match status" value="1"/>
</dbReference>
<dbReference type="Gene3D" id="3.30.450.40">
    <property type="match status" value="1"/>
</dbReference>
<dbReference type="InterPro" id="IPR029016">
    <property type="entry name" value="GAF-like_dom_sf"/>
</dbReference>
<accession>A0A401W171</accession>
<organism evidence="2 3">
    <name type="scientific">Streptomyces paromomycinus</name>
    <name type="common">Streptomyces rimosus subsp. paromomycinus</name>
    <dbReference type="NCBI Taxonomy" id="92743"/>
    <lineage>
        <taxon>Bacteria</taxon>
        <taxon>Bacillati</taxon>
        <taxon>Actinomycetota</taxon>
        <taxon>Actinomycetes</taxon>
        <taxon>Kitasatosporales</taxon>
        <taxon>Streptomycetaceae</taxon>
        <taxon>Streptomyces</taxon>
    </lineage>
</organism>
<sequence>MVWGQRRDVQAQLARRRAARARQRAEHAAACAEQQEILAASAGGDLHLHLADAYRRSAECHLSSARLQEAYAERMSAWSGDETSRPRFMTGVAEACGTTSAALTLMGTDHGQLSVASSDGPSRAAQDLEFMLGEGPAHDASASGRLVSASGRAIESRWPAYGPALTSLGIHEVLTAPLRTEGSCIGALAVFDPGDGTAGAGTLTVIADALTRTVLLGPDADPELYEDADHRDCVQQAAGILSVQAGCRVQDALAMIKARAFADGQPPDAIAEQVVRGTLKLAQGS</sequence>
<reference evidence="2 3" key="1">
    <citation type="submission" date="2018-11" db="EMBL/GenBank/DDBJ databases">
        <title>Whole genome sequence of Streptomyces paromomycinus NBRC 15454(T).</title>
        <authorList>
            <person name="Komaki H."/>
            <person name="Tamura T."/>
        </authorList>
    </citation>
    <scope>NUCLEOTIDE SEQUENCE [LARGE SCALE GENOMIC DNA]</scope>
    <source>
        <strain evidence="2 3">NBRC 15454</strain>
    </source>
</reference>
<dbReference type="AlphaFoldDB" id="A0A401W171"/>
<protein>
    <submittedName>
        <fullName evidence="2">GAF domain-containing protein</fullName>
    </submittedName>
</protein>
<dbReference type="SUPFAM" id="SSF55781">
    <property type="entry name" value="GAF domain-like"/>
    <property type="match status" value="1"/>
</dbReference>
<feature type="domain" description="GAF" evidence="1">
    <location>
        <begin position="93"/>
        <end position="195"/>
    </location>
</feature>
<evidence type="ECO:0000313" key="2">
    <source>
        <dbReference type="EMBL" id="GCD43088.1"/>
    </source>
</evidence>
<evidence type="ECO:0000259" key="1">
    <source>
        <dbReference type="Pfam" id="PF01590"/>
    </source>
</evidence>
<dbReference type="Proteomes" id="UP000286746">
    <property type="component" value="Unassembled WGS sequence"/>
</dbReference>
<name>A0A401W171_STREY</name>
<keyword evidence="3" id="KW-1185">Reference proteome</keyword>
<dbReference type="EMBL" id="BHZD01000001">
    <property type="protein sequence ID" value="GCD43088.1"/>
    <property type="molecule type" value="Genomic_DNA"/>
</dbReference>
<dbReference type="InterPro" id="IPR003018">
    <property type="entry name" value="GAF"/>
</dbReference>
<proteinExistence type="predicted"/>
<comment type="caution">
    <text evidence="2">The sequence shown here is derived from an EMBL/GenBank/DDBJ whole genome shotgun (WGS) entry which is preliminary data.</text>
</comment>
<dbReference type="RefSeq" id="WP_125054303.1">
    <property type="nucleotide sequence ID" value="NZ_BHZD01000001.1"/>
</dbReference>